<evidence type="ECO:0000256" key="4">
    <source>
        <dbReference type="ARBA" id="ARBA00023136"/>
    </source>
</evidence>
<dbReference type="PANTHER" id="PTHR31157">
    <property type="entry name" value="SCP DOMAIN-CONTAINING PROTEIN"/>
    <property type="match status" value="1"/>
</dbReference>
<evidence type="ECO:0000256" key="5">
    <source>
        <dbReference type="SAM" id="Phobius"/>
    </source>
</evidence>
<dbReference type="InterPro" id="IPR035940">
    <property type="entry name" value="CAP_sf"/>
</dbReference>
<evidence type="ECO:0000256" key="2">
    <source>
        <dbReference type="ARBA" id="ARBA00022692"/>
    </source>
</evidence>
<sequence length="320" mass="34171">MPLNPVDILLVVIVLVGAVTGWSRGFVFSALDLLTLAASLAVAFVGWRHATDLVAGFAPALGVWIAPLAFVGIFLLVHLVLGTLVLRLALRLPQALHRNVGNRLLGLLPGTVNGAIHAVVAAVLLLTLPLGARVGTWSHESALAPRLAAPAEWVEVQLSPIFNPAVQRTLQALVVQPESRASIPLGYRLASAPPRPDLETRMLELVNAERRAAGLQPVRPDPELTQVARAHSRDMFARGYFAHVSPDGKDLGDRLQAARVGYLTAGENLALAPTLASAHTGLMHSPGHRRNILRPQFGRLGIGVLDGGRRGLMVTQAFRN</sequence>
<feature type="transmembrane region" description="Helical" evidence="5">
    <location>
        <begin position="61"/>
        <end position="86"/>
    </location>
</feature>
<feature type="domain" description="SCP" evidence="6">
    <location>
        <begin position="203"/>
        <end position="316"/>
    </location>
</feature>
<gene>
    <name evidence="7" type="ORF">IM787_02920</name>
</gene>
<evidence type="ECO:0000259" key="6">
    <source>
        <dbReference type="Pfam" id="PF00188"/>
    </source>
</evidence>
<feature type="transmembrane region" description="Helical" evidence="5">
    <location>
        <begin position="6"/>
        <end position="23"/>
    </location>
</feature>
<evidence type="ECO:0000313" key="8">
    <source>
        <dbReference type="Proteomes" id="UP000806285"/>
    </source>
</evidence>
<proteinExistence type="predicted"/>
<dbReference type="Pfam" id="PF00188">
    <property type="entry name" value="CAP"/>
    <property type="match status" value="1"/>
</dbReference>
<comment type="subcellular location">
    <subcellularLocation>
        <location evidence="1">Membrane</location>
        <topology evidence="1">Multi-pass membrane protein</topology>
    </subcellularLocation>
</comment>
<evidence type="ECO:0000256" key="3">
    <source>
        <dbReference type="ARBA" id="ARBA00022989"/>
    </source>
</evidence>
<keyword evidence="2 5" id="KW-0812">Transmembrane</keyword>
<protein>
    <submittedName>
        <fullName evidence="7">CvpA family protein</fullName>
    </submittedName>
</protein>
<accession>A0ABR9RZ57</accession>
<dbReference type="SUPFAM" id="SSF55797">
    <property type="entry name" value="PR-1-like"/>
    <property type="match status" value="1"/>
</dbReference>
<dbReference type="EMBL" id="JADDIV010000001">
    <property type="protein sequence ID" value="MBE7366513.1"/>
    <property type="molecule type" value="Genomic_DNA"/>
</dbReference>
<dbReference type="Pfam" id="PF02674">
    <property type="entry name" value="Colicin_V"/>
    <property type="match status" value="1"/>
</dbReference>
<comment type="caution">
    <text evidence="7">The sequence shown here is derived from an EMBL/GenBank/DDBJ whole genome shotgun (WGS) entry which is preliminary data.</text>
</comment>
<name>A0ABR9RZ57_9BURK</name>
<feature type="transmembrane region" description="Helical" evidence="5">
    <location>
        <begin position="30"/>
        <end position="49"/>
    </location>
</feature>
<dbReference type="Proteomes" id="UP000806285">
    <property type="component" value="Unassembled WGS sequence"/>
</dbReference>
<dbReference type="Gene3D" id="3.40.33.10">
    <property type="entry name" value="CAP"/>
    <property type="match status" value="1"/>
</dbReference>
<evidence type="ECO:0000313" key="7">
    <source>
        <dbReference type="EMBL" id="MBE7366513.1"/>
    </source>
</evidence>
<keyword evidence="8" id="KW-1185">Reference proteome</keyword>
<dbReference type="PANTHER" id="PTHR31157:SF1">
    <property type="entry name" value="SCP DOMAIN-CONTAINING PROTEIN"/>
    <property type="match status" value="1"/>
</dbReference>
<dbReference type="InterPro" id="IPR003825">
    <property type="entry name" value="Colicin-V_CvpA"/>
</dbReference>
<keyword evidence="3 5" id="KW-1133">Transmembrane helix</keyword>
<dbReference type="RefSeq" id="WP_193675127.1">
    <property type="nucleotide sequence ID" value="NZ_JADDIV010000001.1"/>
</dbReference>
<evidence type="ECO:0000256" key="1">
    <source>
        <dbReference type="ARBA" id="ARBA00004141"/>
    </source>
</evidence>
<dbReference type="InterPro" id="IPR014044">
    <property type="entry name" value="CAP_dom"/>
</dbReference>
<keyword evidence="4 5" id="KW-0472">Membrane</keyword>
<dbReference type="CDD" id="cd05379">
    <property type="entry name" value="CAP_bacterial"/>
    <property type="match status" value="1"/>
</dbReference>
<organism evidence="7 8">
    <name type="scientific">Ramlibacter pallidus</name>
    <dbReference type="NCBI Taxonomy" id="2780087"/>
    <lineage>
        <taxon>Bacteria</taxon>
        <taxon>Pseudomonadati</taxon>
        <taxon>Pseudomonadota</taxon>
        <taxon>Betaproteobacteria</taxon>
        <taxon>Burkholderiales</taxon>
        <taxon>Comamonadaceae</taxon>
        <taxon>Ramlibacter</taxon>
    </lineage>
</organism>
<feature type="transmembrane region" description="Helical" evidence="5">
    <location>
        <begin position="107"/>
        <end position="128"/>
    </location>
</feature>
<reference evidence="7 8" key="1">
    <citation type="submission" date="2020-10" db="EMBL/GenBank/DDBJ databases">
        <title>Ramlibacter sp. HM2 16S ribosomal RNA gene Genome sequencing and assembly.</title>
        <authorList>
            <person name="Kang M."/>
        </authorList>
    </citation>
    <scope>NUCLEOTIDE SEQUENCE [LARGE SCALE GENOMIC DNA]</scope>
    <source>
        <strain evidence="7 8">HM2</strain>
    </source>
</reference>